<dbReference type="InParanoid" id="A0A2K1IIQ8"/>
<dbReference type="PANTHER" id="PTHR11266:SF80">
    <property type="entry name" value="PEROXISOMAL MEMBRANE PROTEIN 2"/>
    <property type="match status" value="1"/>
</dbReference>
<dbReference type="PANTHER" id="PTHR11266">
    <property type="entry name" value="PEROXISOMAL MEMBRANE PROTEIN 2, PXMP2 MPV17"/>
    <property type="match status" value="1"/>
</dbReference>
<evidence type="ECO:0000313" key="7">
    <source>
        <dbReference type="EMBL" id="PNR29158.1"/>
    </source>
</evidence>
<evidence type="ECO:0000313" key="8">
    <source>
        <dbReference type="EnsemblPlants" id="Pp3c23_9880V3.1"/>
    </source>
</evidence>
<dbReference type="Proteomes" id="UP000006727">
    <property type="component" value="Chromosome 23"/>
</dbReference>
<organism evidence="7">
    <name type="scientific">Physcomitrium patens</name>
    <name type="common">Spreading-leaved earth moss</name>
    <name type="synonym">Physcomitrella patens</name>
    <dbReference type="NCBI Taxonomy" id="3218"/>
    <lineage>
        <taxon>Eukaryota</taxon>
        <taxon>Viridiplantae</taxon>
        <taxon>Streptophyta</taxon>
        <taxon>Embryophyta</taxon>
        <taxon>Bryophyta</taxon>
        <taxon>Bryophytina</taxon>
        <taxon>Bryopsida</taxon>
        <taxon>Funariidae</taxon>
        <taxon>Funariales</taxon>
        <taxon>Funariaceae</taxon>
        <taxon>Physcomitrium</taxon>
    </lineage>
</organism>
<keyword evidence="5 6" id="KW-0472">Membrane</keyword>
<keyword evidence="9" id="KW-1185">Reference proteome</keyword>
<dbReference type="GO" id="GO:0016020">
    <property type="term" value="C:membrane"/>
    <property type="evidence" value="ECO:0007669"/>
    <property type="project" value="UniProtKB-SubCell"/>
</dbReference>
<dbReference type="AlphaFoldDB" id="A0A2K1IIQ8"/>
<reference evidence="8" key="3">
    <citation type="submission" date="2020-12" db="UniProtKB">
        <authorList>
            <consortium name="EnsemblPlants"/>
        </authorList>
    </citation>
    <scope>IDENTIFICATION</scope>
</reference>
<comment type="caution">
    <text evidence="6">Lacks conserved residue(s) required for the propagation of feature annotation.</text>
</comment>
<evidence type="ECO:0000256" key="2">
    <source>
        <dbReference type="ARBA" id="ARBA00006824"/>
    </source>
</evidence>
<dbReference type="Gramene" id="Pp3c23_9880V3.1">
    <property type="protein sequence ID" value="Pp3c23_9880V3.1"/>
    <property type="gene ID" value="Pp3c23_9880"/>
</dbReference>
<evidence type="ECO:0000256" key="3">
    <source>
        <dbReference type="ARBA" id="ARBA00022692"/>
    </source>
</evidence>
<dbReference type="EMBL" id="ABEU02000023">
    <property type="protein sequence ID" value="PNR29158.1"/>
    <property type="molecule type" value="Genomic_DNA"/>
</dbReference>
<proteinExistence type="inferred from homology"/>
<reference evidence="7 9" key="1">
    <citation type="journal article" date="2008" name="Science">
        <title>The Physcomitrella genome reveals evolutionary insights into the conquest of land by plants.</title>
        <authorList>
            <person name="Rensing S."/>
            <person name="Lang D."/>
            <person name="Zimmer A."/>
            <person name="Terry A."/>
            <person name="Salamov A."/>
            <person name="Shapiro H."/>
            <person name="Nishiyama T."/>
            <person name="Perroud P.-F."/>
            <person name="Lindquist E."/>
            <person name="Kamisugi Y."/>
            <person name="Tanahashi T."/>
            <person name="Sakakibara K."/>
            <person name="Fujita T."/>
            <person name="Oishi K."/>
            <person name="Shin-I T."/>
            <person name="Kuroki Y."/>
            <person name="Toyoda A."/>
            <person name="Suzuki Y."/>
            <person name="Hashimoto A."/>
            <person name="Yamaguchi K."/>
            <person name="Sugano A."/>
            <person name="Kohara Y."/>
            <person name="Fujiyama A."/>
            <person name="Anterola A."/>
            <person name="Aoki S."/>
            <person name="Ashton N."/>
            <person name="Barbazuk W.B."/>
            <person name="Barker E."/>
            <person name="Bennetzen J."/>
            <person name="Bezanilla M."/>
            <person name="Blankenship R."/>
            <person name="Cho S.H."/>
            <person name="Dutcher S."/>
            <person name="Estelle M."/>
            <person name="Fawcett J.A."/>
            <person name="Gundlach H."/>
            <person name="Hanada K."/>
            <person name="Heyl A."/>
            <person name="Hicks K.A."/>
            <person name="Hugh J."/>
            <person name="Lohr M."/>
            <person name="Mayer K."/>
            <person name="Melkozernov A."/>
            <person name="Murata T."/>
            <person name="Nelson D."/>
            <person name="Pils B."/>
            <person name="Prigge M."/>
            <person name="Reiss B."/>
            <person name="Renner T."/>
            <person name="Rombauts S."/>
            <person name="Rushton P."/>
            <person name="Sanderfoot A."/>
            <person name="Schween G."/>
            <person name="Shiu S.-H."/>
            <person name="Stueber K."/>
            <person name="Theodoulou F.L."/>
            <person name="Tu H."/>
            <person name="Van de Peer Y."/>
            <person name="Verrier P.J."/>
            <person name="Waters E."/>
            <person name="Wood A."/>
            <person name="Yang L."/>
            <person name="Cove D."/>
            <person name="Cuming A."/>
            <person name="Hasebe M."/>
            <person name="Lucas S."/>
            <person name="Mishler D.B."/>
            <person name="Reski R."/>
            <person name="Grigoriev I."/>
            <person name="Quatrano R.S."/>
            <person name="Boore J.L."/>
        </authorList>
    </citation>
    <scope>NUCLEOTIDE SEQUENCE [LARGE SCALE GENOMIC DNA]</scope>
    <source>
        <strain evidence="8 9">cv. Gransden 2004</strain>
    </source>
</reference>
<keyword evidence="3 6" id="KW-0812">Transmembrane</keyword>
<comment type="similarity">
    <text evidence="2 6">Belongs to the peroxisomal membrane protein PXMP2/4 family.</text>
</comment>
<name>A0A2K1IIQ8_PHYPA</name>
<comment type="subcellular location">
    <subcellularLocation>
        <location evidence="1">Membrane</location>
        <topology evidence="1">Multi-pass membrane protein</topology>
    </subcellularLocation>
</comment>
<evidence type="ECO:0000256" key="1">
    <source>
        <dbReference type="ARBA" id="ARBA00004141"/>
    </source>
</evidence>
<keyword evidence="4 6" id="KW-1133">Transmembrane helix</keyword>
<gene>
    <name evidence="7" type="ORF">PHYPA_027850</name>
</gene>
<sequence>MIDVIETVIANWKVWIPFQLVNFGFVPPQLQVAAAGVLGMVWSVFISYKGHT</sequence>
<evidence type="ECO:0000256" key="5">
    <source>
        <dbReference type="ARBA" id="ARBA00023136"/>
    </source>
</evidence>
<feature type="transmembrane region" description="Helical" evidence="6">
    <location>
        <begin position="30"/>
        <end position="48"/>
    </location>
</feature>
<evidence type="ECO:0000313" key="9">
    <source>
        <dbReference type="Proteomes" id="UP000006727"/>
    </source>
</evidence>
<dbReference type="STRING" id="3218.A0A2K1IIQ8"/>
<dbReference type="Pfam" id="PF04117">
    <property type="entry name" value="Mpv17_PMP22"/>
    <property type="match status" value="1"/>
</dbReference>
<accession>A0A2K1IIQ8</accession>
<evidence type="ECO:0000256" key="6">
    <source>
        <dbReference type="RuleBase" id="RU363053"/>
    </source>
</evidence>
<dbReference type="EnsemblPlants" id="Pp3c23_9880V3.1">
    <property type="protein sequence ID" value="Pp3c23_9880V3.1"/>
    <property type="gene ID" value="Pp3c23_9880"/>
</dbReference>
<protein>
    <submittedName>
        <fullName evidence="7 8">Uncharacterized protein</fullName>
    </submittedName>
</protein>
<dbReference type="InterPro" id="IPR007248">
    <property type="entry name" value="Mpv17_PMP22"/>
</dbReference>
<evidence type="ECO:0000256" key="4">
    <source>
        <dbReference type="ARBA" id="ARBA00022989"/>
    </source>
</evidence>
<reference evidence="7 9" key="2">
    <citation type="journal article" date="2018" name="Plant J.">
        <title>The Physcomitrella patens chromosome-scale assembly reveals moss genome structure and evolution.</title>
        <authorList>
            <person name="Lang D."/>
            <person name="Ullrich K.K."/>
            <person name="Murat F."/>
            <person name="Fuchs J."/>
            <person name="Jenkins J."/>
            <person name="Haas F.B."/>
            <person name="Piednoel M."/>
            <person name="Gundlach H."/>
            <person name="Van Bel M."/>
            <person name="Meyberg R."/>
            <person name="Vives C."/>
            <person name="Morata J."/>
            <person name="Symeonidi A."/>
            <person name="Hiss M."/>
            <person name="Muchero W."/>
            <person name="Kamisugi Y."/>
            <person name="Saleh O."/>
            <person name="Blanc G."/>
            <person name="Decker E.L."/>
            <person name="van Gessel N."/>
            <person name="Grimwood J."/>
            <person name="Hayes R.D."/>
            <person name="Graham S.W."/>
            <person name="Gunter L.E."/>
            <person name="McDaniel S.F."/>
            <person name="Hoernstein S.N.W."/>
            <person name="Larsson A."/>
            <person name="Li F.W."/>
            <person name="Perroud P.F."/>
            <person name="Phillips J."/>
            <person name="Ranjan P."/>
            <person name="Rokshar D.S."/>
            <person name="Rothfels C.J."/>
            <person name="Schneider L."/>
            <person name="Shu S."/>
            <person name="Stevenson D.W."/>
            <person name="Thummler F."/>
            <person name="Tillich M."/>
            <person name="Villarreal Aguilar J.C."/>
            <person name="Widiez T."/>
            <person name="Wong G.K."/>
            <person name="Wymore A."/>
            <person name="Zhang Y."/>
            <person name="Zimmer A.D."/>
            <person name="Quatrano R.S."/>
            <person name="Mayer K.F.X."/>
            <person name="Goodstein D."/>
            <person name="Casacuberta J.M."/>
            <person name="Vandepoele K."/>
            <person name="Reski R."/>
            <person name="Cuming A.C."/>
            <person name="Tuskan G.A."/>
            <person name="Maumus F."/>
            <person name="Salse J."/>
            <person name="Schmutz J."/>
            <person name="Rensing S.A."/>
        </authorList>
    </citation>
    <scope>NUCLEOTIDE SEQUENCE [LARGE SCALE GENOMIC DNA]</scope>
    <source>
        <strain evidence="8 9">cv. Gransden 2004</strain>
    </source>
</reference>